<dbReference type="Gene3D" id="1.10.730.10">
    <property type="entry name" value="Isoleucyl-tRNA Synthetase, Domain 1"/>
    <property type="match status" value="1"/>
</dbReference>
<evidence type="ECO:0000256" key="7">
    <source>
        <dbReference type="ARBA" id="ARBA00022917"/>
    </source>
</evidence>
<dbReference type="CDD" id="cd00817">
    <property type="entry name" value="ValRS_core"/>
    <property type="match status" value="1"/>
</dbReference>
<dbReference type="GO" id="GO:0004832">
    <property type="term" value="F:valine-tRNA ligase activity"/>
    <property type="evidence" value="ECO:0007669"/>
    <property type="project" value="UniProtKB-EC"/>
</dbReference>
<dbReference type="PRINTS" id="PR00986">
    <property type="entry name" value="TRNASYNTHVAL"/>
</dbReference>
<dbReference type="PANTHER" id="PTHR11946:SF71">
    <property type="entry name" value="VALINE--TRNA LIGASE, MITOCHONDRIAL"/>
    <property type="match status" value="1"/>
</dbReference>
<dbReference type="Pfam" id="PF00133">
    <property type="entry name" value="tRNA-synt_1"/>
    <property type="match status" value="1"/>
</dbReference>
<keyword evidence="4 16" id="KW-0436">Ligase</keyword>
<dbReference type="GO" id="GO:0002161">
    <property type="term" value="F:aminoacyl-tRNA deacylase activity"/>
    <property type="evidence" value="ECO:0007669"/>
    <property type="project" value="InterPro"/>
</dbReference>
<dbReference type="GeneID" id="113119526"/>
<feature type="region of interest" description="Disordered" evidence="18">
    <location>
        <begin position="31"/>
        <end position="55"/>
    </location>
</feature>
<dbReference type="GO" id="GO:0005739">
    <property type="term" value="C:mitochondrion"/>
    <property type="evidence" value="ECO:0007669"/>
    <property type="project" value="UniProtKB-SubCell"/>
</dbReference>
<keyword evidence="7 16" id="KW-0648">Protein biosynthesis</keyword>
<evidence type="ECO:0000256" key="16">
    <source>
        <dbReference type="RuleBase" id="RU363035"/>
    </source>
</evidence>
<gene>
    <name evidence="22" type="primary">vars2</name>
</gene>
<dbReference type="InterPro" id="IPR002300">
    <property type="entry name" value="aa-tRNA-synth_Ia"/>
</dbReference>
<dbReference type="PROSITE" id="PS00178">
    <property type="entry name" value="AA_TRNA_LIGASE_I"/>
    <property type="match status" value="1"/>
</dbReference>
<evidence type="ECO:0000256" key="15">
    <source>
        <dbReference type="ARBA" id="ARBA00047552"/>
    </source>
</evidence>
<evidence type="ECO:0000256" key="18">
    <source>
        <dbReference type="SAM" id="MobiDB-lite"/>
    </source>
</evidence>
<dbReference type="FunFam" id="3.40.50.620:FF:000120">
    <property type="entry name" value="Valine--tRNA ligase, mitochondrial"/>
    <property type="match status" value="1"/>
</dbReference>
<evidence type="ECO:0000313" key="21">
    <source>
        <dbReference type="Proteomes" id="UP000515129"/>
    </source>
</evidence>
<organism evidence="21 22">
    <name type="scientific">Carassius auratus</name>
    <name type="common">Goldfish</name>
    <dbReference type="NCBI Taxonomy" id="7957"/>
    <lineage>
        <taxon>Eukaryota</taxon>
        <taxon>Metazoa</taxon>
        <taxon>Chordata</taxon>
        <taxon>Craniata</taxon>
        <taxon>Vertebrata</taxon>
        <taxon>Euteleostomi</taxon>
        <taxon>Actinopterygii</taxon>
        <taxon>Neopterygii</taxon>
        <taxon>Teleostei</taxon>
        <taxon>Ostariophysi</taxon>
        <taxon>Cypriniformes</taxon>
        <taxon>Cyprinidae</taxon>
        <taxon>Cyprininae</taxon>
        <taxon>Carassius</taxon>
    </lineage>
</organism>
<dbReference type="InterPro" id="IPR009080">
    <property type="entry name" value="tRNAsynth_Ia_anticodon-bd"/>
</dbReference>
<sequence length="989" mass="112692">MWMAVHVASPRIWSRDLQKAWSTWGCRLCSQSSSGTQPSHPPRTQAEKAKRRQAREKAILTSDVNDPGLIWSDKEKITYTAALIPGEKKDTTLPIPQSYSPEYVEFGWYQWWEKQGFFSPEQHSKQPHAVDKYFSFCIPPPNVTGTLHLGHALTVAIEDALARWRRMQGYKVLWVPGCDHAGIATQSVVERMLMREHGKCRRDYSREEFLKQVWRWKNEKGDEIYHQLRKLGASLDWNRACFTMDPGFSSAVTEAFVRLCDSGLIYRSEGLVNWSCALESAISDIEVDSKELSGRTLLSVPGYQQKVEFGFMLTFAYPLEGQQGEVAVSTTRPETMLGDVAIAVHPDDPRYKDLHGKHCRHPFTERLLPIVTDPMVDVTFGTGAVKVTPAHDHTDFLLSQRHSLPRLTVIGGDGTMTSDCGQWLEGVKRFDARERVITALMERKLFRGKKDHPMSLPICSRSGDVIEPLLKKQWFVRCQEMGRKAVQAVEEGDLQIIPHFYTKMWKSWLSNISDWCISRQLWWGHQIPAYRVTVENSKDTDEQEQWVWGRSAAEARQRAAVKFGVNPDAITLTQDPDVLDTWFSSGLFPFAMLGWPQQTEDLKQFYPNSILETGSDLIFFWVARMVMLGRELTGQLPFKQVLFHSLVRDKYGRKMSKSLGNVIDPLDVISGVSLETYPLSSMDRWICNRLYSTVQQCERGFQSYELHTVTSALHSFWLHSLCDVYLESIKPVLKGEGSGSEEQRDRERQVAAAVLYHCVSISLTLLSPFMPFLTEELWQRLLPYADSDGTSRSLCVQPYPKTSQLEHWCFPKEEADFSLVQEVVRVARLLRAQCQLTKERPDLWAVCAQDQAETLVRFRSAVCTLGRISALHLHCPEAGFSDSPPPPKASAVGVVDHSICLHLSVQNGINVDKQRALLSQRREKLASKLTQALARTQMPNYAEKVPNRVRQETENKIAALEQELKNIEDQLLALEETQGKKSNGHQFNQ</sequence>
<comment type="catalytic activity">
    <reaction evidence="15">
        <text>tRNA(Val) + L-valine + ATP = L-valyl-tRNA(Val) + AMP + diphosphate</text>
        <dbReference type="Rhea" id="RHEA:10704"/>
        <dbReference type="Rhea" id="RHEA-COMP:9672"/>
        <dbReference type="Rhea" id="RHEA-COMP:9708"/>
        <dbReference type="ChEBI" id="CHEBI:30616"/>
        <dbReference type="ChEBI" id="CHEBI:33019"/>
        <dbReference type="ChEBI" id="CHEBI:57762"/>
        <dbReference type="ChEBI" id="CHEBI:78442"/>
        <dbReference type="ChEBI" id="CHEBI:78537"/>
        <dbReference type="ChEBI" id="CHEBI:456215"/>
        <dbReference type="EC" id="6.1.1.9"/>
    </reaction>
</comment>
<keyword evidence="6 16" id="KW-0067">ATP-binding</keyword>
<comment type="subcellular location">
    <subcellularLocation>
        <location evidence="1">Mitochondrion</location>
    </subcellularLocation>
</comment>
<dbReference type="GO" id="GO:0005524">
    <property type="term" value="F:ATP binding"/>
    <property type="evidence" value="ECO:0007669"/>
    <property type="project" value="UniProtKB-KW"/>
</dbReference>
<evidence type="ECO:0000256" key="17">
    <source>
        <dbReference type="SAM" id="Coils"/>
    </source>
</evidence>
<comment type="similarity">
    <text evidence="2 16">Belongs to the class-I aminoacyl-tRNA synthetase family.</text>
</comment>
<dbReference type="GO" id="GO:0005829">
    <property type="term" value="C:cytosol"/>
    <property type="evidence" value="ECO:0007669"/>
    <property type="project" value="TreeGrafter"/>
</dbReference>
<accession>A0A6P6RI01</accession>
<reference evidence="22" key="1">
    <citation type="submission" date="2025-08" db="UniProtKB">
        <authorList>
            <consortium name="RefSeq"/>
        </authorList>
    </citation>
    <scope>IDENTIFICATION</scope>
    <source>
        <strain evidence="22">Wakin</strain>
        <tissue evidence="22">Muscle</tissue>
    </source>
</reference>
<evidence type="ECO:0000259" key="20">
    <source>
        <dbReference type="Pfam" id="PF08264"/>
    </source>
</evidence>
<evidence type="ECO:0000256" key="10">
    <source>
        <dbReference type="ARBA" id="ARBA00023146"/>
    </source>
</evidence>
<dbReference type="Pfam" id="PF08264">
    <property type="entry name" value="Anticodon_1"/>
    <property type="match status" value="1"/>
</dbReference>
<dbReference type="EC" id="6.1.1.9" evidence="3"/>
<dbReference type="InterPro" id="IPR009008">
    <property type="entry name" value="Val/Leu/Ile-tRNA-synth_edit"/>
</dbReference>
<dbReference type="InterPro" id="IPR013155">
    <property type="entry name" value="M/V/L/I-tRNA-synth_anticd-bd"/>
</dbReference>
<dbReference type="InterPro" id="IPR033705">
    <property type="entry name" value="Anticodon_Ia_Val"/>
</dbReference>
<dbReference type="Gene3D" id="3.40.50.620">
    <property type="entry name" value="HUPs"/>
    <property type="match status" value="2"/>
</dbReference>
<dbReference type="FunFam" id="3.40.50.620:FF:000020">
    <property type="entry name" value="Valine--tRNA ligase, mitochondrial"/>
    <property type="match status" value="1"/>
</dbReference>
<evidence type="ECO:0000256" key="5">
    <source>
        <dbReference type="ARBA" id="ARBA00022741"/>
    </source>
</evidence>
<dbReference type="SUPFAM" id="SSF47323">
    <property type="entry name" value="Anticodon-binding domain of a subclass of class I aminoacyl-tRNA synthetases"/>
    <property type="match status" value="1"/>
</dbReference>
<dbReference type="InterPro" id="IPR037118">
    <property type="entry name" value="Val-tRNA_synth_C_sf"/>
</dbReference>
<dbReference type="NCBIfam" id="TIGR00422">
    <property type="entry name" value="valS"/>
    <property type="match status" value="1"/>
</dbReference>
<evidence type="ECO:0000256" key="14">
    <source>
        <dbReference type="ARBA" id="ARBA00043854"/>
    </source>
</evidence>
<keyword evidence="17" id="KW-0175">Coiled coil</keyword>
<dbReference type="Gene3D" id="3.90.740.10">
    <property type="entry name" value="Valyl/Leucyl/Isoleucyl-tRNA synthetase, editing domain"/>
    <property type="match status" value="1"/>
</dbReference>
<dbReference type="GO" id="GO:0006438">
    <property type="term" value="P:valyl-tRNA aminoacylation"/>
    <property type="evidence" value="ECO:0007669"/>
    <property type="project" value="InterPro"/>
</dbReference>
<dbReference type="PANTHER" id="PTHR11946">
    <property type="entry name" value="VALYL-TRNA SYNTHETASES"/>
    <property type="match status" value="1"/>
</dbReference>
<evidence type="ECO:0000256" key="8">
    <source>
        <dbReference type="ARBA" id="ARBA00022946"/>
    </source>
</evidence>
<dbReference type="InterPro" id="IPR001412">
    <property type="entry name" value="aa-tRNA-synth_I_CS"/>
</dbReference>
<dbReference type="RefSeq" id="XP_026144855.1">
    <property type="nucleotide sequence ID" value="XM_026289070.1"/>
</dbReference>
<keyword evidence="10 16" id="KW-0030">Aminoacyl-tRNA synthetase</keyword>
<evidence type="ECO:0000256" key="1">
    <source>
        <dbReference type="ARBA" id="ARBA00004173"/>
    </source>
</evidence>
<dbReference type="InterPro" id="IPR002303">
    <property type="entry name" value="Valyl-tRNA_ligase"/>
</dbReference>
<dbReference type="SUPFAM" id="SSF50677">
    <property type="entry name" value="ValRS/IleRS/LeuRS editing domain"/>
    <property type="match status" value="1"/>
</dbReference>
<evidence type="ECO:0000256" key="12">
    <source>
        <dbReference type="ARBA" id="ARBA00029936"/>
    </source>
</evidence>
<evidence type="ECO:0000256" key="3">
    <source>
        <dbReference type="ARBA" id="ARBA00013169"/>
    </source>
</evidence>
<keyword evidence="9" id="KW-0496">Mitochondrion</keyword>
<dbReference type="SUPFAM" id="SSF52374">
    <property type="entry name" value="Nucleotidylyl transferase"/>
    <property type="match status" value="1"/>
</dbReference>
<name>A0A6P6RI01_CARAU</name>
<dbReference type="NCBIfam" id="NF004349">
    <property type="entry name" value="PRK05729.1"/>
    <property type="match status" value="1"/>
</dbReference>
<keyword evidence="8" id="KW-0809">Transit peptide</keyword>
<dbReference type="Gene3D" id="1.10.287.380">
    <property type="entry name" value="Valyl-tRNA synthetase, C-terminal domain"/>
    <property type="match status" value="1"/>
</dbReference>
<evidence type="ECO:0000256" key="9">
    <source>
        <dbReference type="ARBA" id="ARBA00023128"/>
    </source>
</evidence>
<dbReference type="CDD" id="cd07962">
    <property type="entry name" value="Anticodon_Ia_Val"/>
    <property type="match status" value="1"/>
</dbReference>
<feature type="coiled-coil region" evidence="17">
    <location>
        <begin position="950"/>
        <end position="980"/>
    </location>
</feature>
<keyword evidence="5 16" id="KW-0547">Nucleotide-binding</keyword>
<evidence type="ECO:0000256" key="2">
    <source>
        <dbReference type="ARBA" id="ARBA00005594"/>
    </source>
</evidence>
<protein>
    <recommendedName>
        <fullName evidence="11">Valine--tRNA ligase</fullName>
        <ecNumber evidence="3">6.1.1.9</ecNumber>
    </recommendedName>
    <alternativeName>
        <fullName evidence="13">Valine--tRNA ligase, mitochondrial</fullName>
    </alternativeName>
    <alternativeName>
        <fullName evidence="12">Valyl-tRNA synthetase</fullName>
    </alternativeName>
</protein>
<dbReference type="Proteomes" id="UP000515129">
    <property type="component" value="Chromosome 19"/>
</dbReference>
<feature type="domain" description="Aminoacyl-tRNA synthetase class Ia" evidence="19">
    <location>
        <begin position="108"/>
        <end position="674"/>
    </location>
</feature>
<dbReference type="CTD" id="57176"/>
<dbReference type="AlphaFoldDB" id="A0A6P6RI01"/>
<evidence type="ECO:0000256" key="11">
    <source>
        <dbReference type="ARBA" id="ARBA00024407"/>
    </source>
</evidence>
<evidence type="ECO:0000259" key="19">
    <source>
        <dbReference type="Pfam" id="PF00133"/>
    </source>
</evidence>
<proteinExistence type="inferred from homology"/>
<evidence type="ECO:0000256" key="13">
    <source>
        <dbReference type="ARBA" id="ARBA00040837"/>
    </source>
</evidence>
<dbReference type="InterPro" id="IPR014729">
    <property type="entry name" value="Rossmann-like_a/b/a_fold"/>
</dbReference>
<keyword evidence="21" id="KW-1185">Reference proteome</keyword>
<comment type="function">
    <text evidence="14">Catalyzes the attachment of valine to tRNA(Val) in a two-step reaction: valine is first activated by ATP to form Val-AMP and then transferred to the acceptor end of tRNA(Val).</text>
</comment>
<feature type="domain" description="Methionyl/Valyl/Leucyl/Isoleucyl-tRNA synthetase anticodon-binding" evidence="20">
    <location>
        <begin position="683"/>
        <end position="841"/>
    </location>
</feature>
<evidence type="ECO:0000313" key="22">
    <source>
        <dbReference type="RefSeq" id="XP_026144855.1"/>
    </source>
</evidence>
<evidence type="ECO:0000256" key="6">
    <source>
        <dbReference type="ARBA" id="ARBA00022840"/>
    </source>
</evidence>
<evidence type="ECO:0000256" key="4">
    <source>
        <dbReference type="ARBA" id="ARBA00022598"/>
    </source>
</evidence>